<evidence type="ECO:0000256" key="1">
    <source>
        <dbReference type="SAM" id="MobiDB-lite"/>
    </source>
</evidence>
<keyword evidence="2" id="KW-0812">Transmembrane</keyword>
<feature type="region of interest" description="Disordered" evidence="1">
    <location>
        <begin position="123"/>
        <end position="144"/>
    </location>
</feature>
<evidence type="ECO:0000313" key="3">
    <source>
        <dbReference type="EMBL" id="OHA56579.1"/>
    </source>
</evidence>
<name>A0A1G2Q8X2_9BACT</name>
<protein>
    <submittedName>
        <fullName evidence="3">Uncharacterized protein</fullName>
    </submittedName>
</protein>
<reference evidence="3 4" key="1">
    <citation type="journal article" date="2016" name="Nat. Commun.">
        <title>Thousands of microbial genomes shed light on interconnected biogeochemical processes in an aquifer system.</title>
        <authorList>
            <person name="Anantharaman K."/>
            <person name="Brown C.T."/>
            <person name="Hug L.A."/>
            <person name="Sharon I."/>
            <person name="Castelle C.J."/>
            <person name="Probst A.J."/>
            <person name="Thomas B.C."/>
            <person name="Singh A."/>
            <person name="Wilkins M.J."/>
            <person name="Karaoz U."/>
            <person name="Brodie E.L."/>
            <person name="Williams K.H."/>
            <person name="Hubbard S.S."/>
            <person name="Banfield J.F."/>
        </authorList>
    </citation>
    <scope>NUCLEOTIDE SEQUENCE [LARGE SCALE GENOMIC DNA]</scope>
</reference>
<dbReference type="Proteomes" id="UP000178226">
    <property type="component" value="Unassembled WGS sequence"/>
</dbReference>
<evidence type="ECO:0000256" key="2">
    <source>
        <dbReference type="SAM" id="Phobius"/>
    </source>
</evidence>
<feature type="transmembrane region" description="Helical" evidence="2">
    <location>
        <begin position="21"/>
        <end position="39"/>
    </location>
</feature>
<comment type="caution">
    <text evidence="3">The sequence shown here is derived from an EMBL/GenBank/DDBJ whole genome shotgun (WGS) entry which is preliminary data.</text>
</comment>
<dbReference type="EMBL" id="MHTE01000030">
    <property type="protein sequence ID" value="OHA56579.1"/>
    <property type="molecule type" value="Genomic_DNA"/>
</dbReference>
<keyword evidence="2" id="KW-0472">Membrane</keyword>
<organism evidence="3 4">
    <name type="scientific">Candidatus Veblenbacteria bacterium RIFOXYC2_FULL_42_11</name>
    <dbReference type="NCBI Taxonomy" id="1802428"/>
    <lineage>
        <taxon>Bacteria</taxon>
        <taxon>Candidatus Vebleniibacteriota</taxon>
    </lineage>
</organism>
<dbReference type="AlphaFoldDB" id="A0A1G2Q8X2"/>
<feature type="transmembrane region" description="Helical" evidence="2">
    <location>
        <begin position="73"/>
        <end position="93"/>
    </location>
</feature>
<feature type="compositionally biased region" description="Polar residues" evidence="1">
    <location>
        <begin position="131"/>
        <end position="144"/>
    </location>
</feature>
<proteinExistence type="predicted"/>
<gene>
    <name evidence="3" type="ORF">A2441_03435</name>
</gene>
<accession>A0A1G2Q8X2</accession>
<sequence>MTKQPTIGPKNNHKISWTMKLAFALAFLPFIWLILALALKLPLPTAPFINLSGNEIPEYVIFMTNTANNLTGSVYFVLACFTVGIGLFSYLALDKGSIKNAWQDVAKTLKEDFASLLKDFTSKLSGDNKETTGQTKKPNPSSIK</sequence>
<evidence type="ECO:0000313" key="4">
    <source>
        <dbReference type="Proteomes" id="UP000178226"/>
    </source>
</evidence>
<keyword evidence="2" id="KW-1133">Transmembrane helix</keyword>